<gene>
    <name evidence="1" type="ORF">METZ01_LOCUS202417</name>
</gene>
<name>A0A382EHZ8_9ZZZZ</name>
<dbReference type="Gene3D" id="3.40.50.720">
    <property type="entry name" value="NAD(P)-binding Rossmann-like Domain"/>
    <property type="match status" value="1"/>
</dbReference>
<dbReference type="EMBL" id="UINC01044299">
    <property type="protein sequence ID" value="SVB49563.1"/>
    <property type="molecule type" value="Genomic_DNA"/>
</dbReference>
<feature type="non-terminal residue" evidence="1">
    <location>
        <position position="26"/>
    </location>
</feature>
<dbReference type="SUPFAM" id="SSF51735">
    <property type="entry name" value="NAD(P)-binding Rossmann-fold domains"/>
    <property type="match status" value="1"/>
</dbReference>
<evidence type="ECO:0000313" key="1">
    <source>
        <dbReference type="EMBL" id="SVB49563.1"/>
    </source>
</evidence>
<accession>A0A382EHZ8</accession>
<dbReference type="AlphaFoldDB" id="A0A382EHZ8"/>
<dbReference type="InterPro" id="IPR036291">
    <property type="entry name" value="NAD(P)-bd_dom_sf"/>
</dbReference>
<reference evidence="1" key="1">
    <citation type="submission" date="2018-05" db="EMBL/GenBank/DDBJ databases">
        <authorList>
            <person name="Lanie J.A."/>
            <person name="Ng W.-L."/>
            <person name="Kazmierczak K.M."/>
            <person name="Andrzejewski T.M."/>
            <person name="Davidsen T.M."/>
            <person name="Wayne K.J."/>
            <person name="Tettelin H."/>
            <person name="Glass J.I."/>
            <person name="Rusch D."/>
            <person name="Podicherti R."/>
            <person name="Tsui H.-C.T."/>
            <person name="Winkler M.E."/>
        </authorList>
    </citation>
    <scope>NUCLEOTIDE SEQUENCE</scope>
</reference>
<proteinExistence type="predicted"/>
<evidence type="ECO:0008006" key="2">
    <source>
        <dbReference type="Google" id="ProtNLM"/>
    </source>
</evidence>
<organism evidence="1">
    <name type="scientific">marine metagenome</name>
    <dbReference type="NCBI Taxonomy" id="408172"/>
    <lineage>
        <taxon>unclassified sequences</taxon>
        <taxon>metagenomes</taxon>
        <taxon>ecological metagenomes</taxon>
    </lineage>
</organism>
<sequence>MRLLVTGGLGFIGSNFILKMLEHTDI</sequence>
<protein>
    <recommendedName>
        <fullName evidence="2">NAD-dependent epimerase/dehydratase domain-containing protein</fullName>
    </recommendedName>
</protein>